<dbReference type="Bgee" id="ENSMUSG00000027528">
    <property type="expression patterns" value="Expressed in seminiferous tubule of testis and 28 other cell types or tissues"/>
</dbReference>
<dbReference type="PANTHER" id="PTHR11955">
    <property type="entry name" value="FATTY ACID BINDING PROTEIN"/>
    <property type="match status" value="1"/>
</dbReference>
<evidence type="ECO:0000313" key="6">
    <source>
        <dbReference type="MGI" id="MGI:1194881"/>
    </source>
</evidence>
<dbReference type="ExpressionAtlas" id="A0A0A6YXB9">
    <property type="expression patterns" value="baseline and differential"/>
</dbReference>
<reference evidence="5" key="4">
    <citation type="submission" date="2025-09" db="UniProtKB">
        <authorList>
            <consortium name="Ensembl"/>
        </authorList>
    </citation>
    <scope>IDENTIFICATION</scope>
    <source>
        <strain evidence="5">C57BL/6J</strain>
    </source>
</reference>
<gene>
    <name evidence="5 6" type="primary">Fabp9</name>
</gene>
<dbReference type="SMR" id="A0A0A6YXB9"/>
<keyword evidence="2 3" id="KW-0813">Transport</keyword>
<dbReference type="Gene3D" id="2.40.128.20">
    <property type="match status" value="1"/>
</dbReference>
<evidence type="ECO:0007829" key="9">
    <source>
        <dbReference type="ProteomicsDB" id="A0A0A6YXB9"/>
    </source>
</evidence>
<reference evidence="5" key="3">
    <citation type="submission" date="2025-08" db="UniProtKB">
        <authorList>
            <consortium name="Ensembl"/>
        </authorList>
    </citation>
    <scope>IDENTIFICATION</scope>
    <source>
        <strain evidence="5">C57BL/6J</strain>
    </source>
</reference>
<dbReference type="InterPro" id="IPR000566">
    <property type="entry name" value="Lipocln_cytosolic_FA-bd_dom"/>
</dbReference>
<dbReference type="InterPro" id="IPR000463">
    <property type="entry name" value="Fatty_acid-bd"/>
</dbReference>
<name>A0A0A6YXB9_MOUSE</name>
<evidence type="ECO:0000313" key="7">
    <source>
        <dbReference type="Proteomes" id="UP000000589"/>
    </source>
</evidence>
<dbReference type="AGR" id="MGI:1194881"/>
<evidence type="ECO:0000256" key="3">
    <source>
        <dbReference type="RuleBase" id="RU003696"/>
    </source>
</evidence>
<proteinExistence type="evidence at protein level"/>
<dbReference type="GO" id="GO:0008289">
    <property type="term" value="F:lipid binding"/>
    <property type="evidence" value="ECO:0007669"/>
    <property type="project" value="InterPro"/>
</dbReference>
<protein>
    <submittedName>
        <fullName evidence="5">Fatty acid binding protein 9, testis</fullName>
    </submittedName>
</protein>
<reference evidence="5 7" key="1">
    <citation type="journal article" date="2009" name="PLoS Biol.">
        <title>Lineage-specific biology revealed by a finished genome assembly of the mouse.</title>
        <authorList>
            <consortium name="Mouse Genome Sequencing Consortium"/>
            <person name="Church D.M."/>
            <person name="Goodstadt L."/>
            <person name="Hillier L.W."/>
            <person name="Zody M.C."/>
            <person name="Goldstein S."/>
            <person name="She X."/>
            <person name="Bult C.J."/>
            <person name="Agarwala R."/>
            <person name="Cherry J.L."/>
            <person name="DiCuccio M."/>
            <person name="Hlavina W."/>
            <person name="Kapustin Y."/>
            <person name="Meric P."/>
            <person name="Maglott D."/>
            <person name="Birtle Z."/>
            <person name="Marques A.C."/>
            <person name="Graves T."/>
            <person name="Zhou S."/>
            <person name="Teague B."/>
            <person name="Potamousis K."/>
            <person name="Churas C."/>
            <person name="Place M."/>
            <person name="Herschleb J."/>
            <person name="Runnheim R."/>
            <person name="Forrest D."/>
            <person name="Amos-Landgraf J."/>
            <person name="Schwartz D.C."/>
            <person name="Cheng Z."/>
            <person name="Lindblad-Toh K."/>
            <person name="Eichler E.E."/>
            <person name="Ponting C.P."/>
        </authorList>
    </citation>
    <scope>NUCLEOTIDE SEQUENCE [LARGE SCALE GENOMIC DNA]</scope>
    <source>
        <strain evidence="5 7">C57BL/6J</strain>
    </source>
</reference>
<dbReference type="PRINTS" id="PR00178">
    <property type="entry name" value="FATTYACIDBP"/>
</dbReference>
<keyword evidence="8 9" id="KW-1267">Proteomics identification</keyword>
<dbReference type="SUPFAM" id="SSF50814">
    <property type="entry name" value="Lipocalins"/>
    <property type="match status" value="1"/>
</dbReference>
<reference evidence="5 7" key="2">
    <citation type="journal article" date="2011" name="PLoS Biol.">
        <title>Modernizing reference genome assemblies.</title>
        <authorList>
            <person name="Church D.M."/>
            <person name="Schneider V.A."/>
            <person name="Graves T."/>
            <person name="Auger K."/>
            <person name="Cunningham F."/>
            <person name="Bouk N."/>
            <person name="Chen H.C."/>
            <person name="Agarwala R."/>
            <person name="McLaren W.M."/>
            <person name="Ritchie G.R."/>
            <person name="Albracht D."/>
            <person name="Kremitzki M."/>
            <person name="Rock S."/>
            <person name="Kotkiewicz H."/>
            <person name="Kremitzki C."/>
            <person name="Wollam A."/>
            <person name="Trani L."/>
            <person name="Fulton L."/>
            <person name="Fulton R."/>
            <person name="Matthews L."/>
            <person name="Whitehead S."/>
            <person name="Chow W."/>
            <person name="Torrance J."/>
            <person name="Dunn M."/>
            <person name="Harden G."/>
            <person name="Threadgold G."/>
            <person name="Wood J."/>
            <person name="Collins J."/>
            <person name="Heath P."/>
            <person name="Griffiths G."/>
            <person name="Pelan S."/>
            <person name="Grafham D."/>
            <person name="Eichler E.E."/>
            <person name="Weinstock G."/>
            <person name="Mardis E.R."/>
            <person name="Wilson R.K."/>
            <person name="Howe K."/>
            <person name="Flicek P."/>
            <person name="Hubbard T."/>
        </authorList>
    </citation>
    <scope>NUCLEOTIDE SEQUENCE [LARGE SCALE GENOMIC DNA]</scope>
    <source>
        <strain evidence="5 7">C57BL/6J</strain>
    </source>
</reference>
<keyword evidence="7" id="KW-1185">Reference proteome</keyword>
<evidence type="ECO:0000313" key="5">
    <source>
        <dbReference type="Ensembl" id="ENSMUSP00000141926.2"/>
    </source>
</evidence>
<dbReference type="MGI" id="MGI:1194881">
    <property type="gene designation" value="Fabp9"/>
</dbReference>
<dbReference type="PROSITE" id="PS00214">
    <property type="entry name" value="FABP"/>
    <property type="match status" value="1"/>
</dbReference>
<dbReference type="AlphaFoldDB" id="A0A0A6YXB9"/>
<evidence type="ECO:0007829" key="8">
    <source>
        <dbReference type="PeptideAtlas" id="A0A0A6YXB9"/>
    </source>
</evidence>
<dbReference type="ProteomicsDB" id="312214"/>
<dbReference type="jPOST" id="A0A0A6YXB9"/>
<evidence type="ECO:0000256" key="2">
    <source>
        <dbReference type="ARBA" id="ARBA00022448"/>
    </source>
</evidence>
<dbReference type="Pfam" id="PF00061">
    <property type="entry name" value="Lipocalin"/>
    <property type="match status" value="1"/>
</dbReference>
<feature type="domain" description="Cytosolic fatty-acid binding proteins" evidence="4">
    <location>
        <begin position="17"/>
        <end position="34"/>
    </location>
</feature>
<dbReference type="InterPro" id="IPR031259">
    <property type="entry name" value="ILBP"/>
</dbReference>
<sequence length="108" mass="12312">MPGLPRKLCTMIEPFLGTWKLISSENFENYVRELGVECEPRKVACLIKPSVSISFNGERMDIQAGSACRNTEISFKLGEEFEETTADNRKVKECTMNNVVSTRIYERV</sequence>
<organism evidence="5 7">
    <name type="scientific">Mus musculus</name>
    <name type="common">Mouse</name>
    <dbReference type="NCBI Taxonomy" id="10090"/>
    <lineage>
        <taxon>Eukaryota</taxon>
        <taxon>Metazoa</taxon>
        <taxon>Chordata</taxon>
        <taxon>Craniata</taxon>
        <taxon>Vertebrata</taxon>
        <taxon>Euteleostomi</taxon>
        <taxon>Mammalia</taxon>
        <taxon>Eutheria</taxon>
        <taxon>Euarchontoglires</taxon>
        <taxon>Glires</taxon>
        <taxon>Rodentia</taxon>
        <taxon>Myomorpha</taxon>
        <taxon>Muroidea</taxon>
        <taxon>Muridae</taxon>
        <taxon>Murinae</taxon>
        <taxon>Mus</taxon>
        <taxon>Mus</taxon>
    </lineage>
</organism>
<dbReference type="InterPro" id="IPR012674">
    <property type="entry name" value="Calycin"/>
</dbReference>
<evidence type="ECO:0000256" key="1">
    <source>
        <dbReference type="ARBA" id="ARBA00008390"/>
    </source>
</evidence>
<dbReference type="Ensembl" id="ENSMUST00000193487.6">
    <property type="protein sequence ID" value="ENSMUSP00000141926.2"/>
    <property type="gene ID" value="ENSMUSG00000027528.13"/>
</dbReference>
<evidence type="ECO:0000259" key="4">
    <source>
        <dbReference type="PROSITE" id="PS00214"/>
    </source>
</evidence>
<accession>A0A0A6YXB9</accession>
<dbReference type="GeneTree" id="ENSGT00940000161845"/>
<comment type="similarity">
    <text evidence="1 3">Belongs to the calycin superfamily. Fatty-acid binding protein (FABP) family.</text>
</comment>
<dbReference type="Proteomes" id="UP000000589">
    <property type="component" value="Chromosome 3"/>
</dbReference>
<dbReference type="VEuPathDB" id="HostDB:ENSMUSG00000027528"/>